<feature type="region of interest" description="Disordered" evidence="1">
    <location>
        <begin position="511"/>
        <end position="545"/>
    </location>
</feature>
<feature type="compositionally biased region" description="Polar residues" evidence="1">
    <location>
        <begin position="640"/>
        <end position="649"/>
    </location>
</feature>
<keyword evidence="3" id="KW-1185">Reference proteome</keyword>
<dbReference type="OrthoDB" id="5339076at2759"/>
<feature type="region of interest" description="Disordered" evidence="1">
    <location>
        <begin position="1"/>
        <end position="113"/>
    </location>
</feature>
<feature type="compositionally biased region" description="Polar residues" evidence="1">
    <location>
        <begin position="85"/>
        <end position="95"/>
    </location>
</feature>
<proteinExistence type="predicted"/>
<dbReference type="EMBL" id="NAJL01000051">
    <property type="protein sequence ID" value="TKA23790.1"/>
    <property type="molecule type" value="Genomic_DNA"/>
</dbReference>
<evidence type="ECO:0000313" key="3">
    <source>
        <dbReference type="Proteomes" id="UP000308549"/>
    </source>
</evidence>
<evidence type="ECO:0000313" key="2">
    <source>
        <dbReference type="EMBL" id="TKA23790.1"/>
    </source>
</evidence>
<sequence>MSAATAFPTLPVPVQEDNMEMSSPQNRGVDDDYEIDFDLPDDDGDEHMLTDSEQTRPPTATDENMDFDDAQGEITRVMDQETDMQDTPGTQQQSAQQEDEELIDYDDDDYFDQPHHQEVQDTAVQDVTDSIDYGVEQPDDSNVHVEGYVQQRQASPETVDEEIVRQPEDVRIEQPIKFTTFEAGVKTAPETLAGENATTSTRPSVEEAATFQEKTLHVAEDAPQEVGDSGEQTAHAAESPAYDVSDDGEQTVSAVEDPAHDVGNDNEQTAYAAEDPVYDVGNDGEETAYSAEDPAYVVGDDGEETAHAAEGPAYDVRDDGEQALAVDSEKSGSYGEDFPAQAPLALETSTDIKYAEQNEGPSTPTDTGLHPVMLYYGEHSMPLFKSKTQQDGLLKDDNLANLSLAELMRNCRQRLAFKIGIAVPEEQELVLAFDPFELPLAEYSRAAYQHSLNDVLDVFLQLHQNDGTTDIPALSLSLHFQQFTSHLSVLQQAVADGKGMSSFVSHEQLDSEEYYDEVEEDGNGQDGNGRDGGEKYDENQAGQQQYDDGQEDLHEYYEGGEEAQEGQEYYAQDAQYEDGQEYEEEGDQATDAGQPSLVDPGTAEVQKSDNAPEEAVVPAEKTSEDAQATVATEANAPSPARSQTVQDCTANGEYDDLIDYGDDDLTDPTSEQAFDDEEEFLSLIGEGGAGDAVANPQPSKADGAGKPKEATKPSTIDDDIDFDDDTTAEYEARQASRAKVGAPIVGCDSPLGKRSREEQTAWDDIIFDDEMPEAKKPRSE</sequence>
<feature type="compositionally biased region" description="Acidic residues" evidence="1">
    <location>
        <begin position="31"/>
        <end position="45"/>
    </location>
</feature>
<feature type="region of interest" description="Disordered" evidence="1">
    <location>
        <begin position="187"/>
        <end position="208"/>
    </location>
</feature>
<feature type="compositionally biased region" description="Acidic residues" evidence="1">
    <location>
        <begin position="716"/>
        <end position="728"/>
    </location>
</feature>
<feature type="compositionally biased region" description="Acidic residues" evidence="1">
    <location>
        <begin position="577"/>
        <end position="588"/>
    </location>
</feature>
<reference evidence="2 3" key="1">
    <citation type="submission" date="2017-03" db="EMBL/GenBank/DDBJ databases">
        <title>Genomes of endolithic fungi from Antarctica.</title>
        <authorList>
            <person name="Coleine C."/>
            <person name="Masonjones S."/>
            <person name="Stajich J.E."/>
        </authorList>
    </citation>
    <scope>NUCLEOTIDE SEQUENCE [LARGE SCALE GENOMIC DNA]</scope>
    <source>
        <strain evidence="2 3">CCFEE 6315</strain>
    </source>
</reference>
<dbReference type="Pfam" id="PF10336">
    <property type="entry name" value="DUF2420"/>
    <property type="match status" value="1"/>
</dbReference>
<dbReference type="InterPro" id="IPR018822">
    <property type="entry name" value="UPF0646"/>
</dbReference>
<organism evidence="2 3">
    <name type="scientific">Salinomyces thailandicus</name>
    <dbReference type="NCBI Taxonomy" id="706561"/>
    <lineage>
        <taxon>Eukaryota</taxon>
        <taxon>Fungi</taxon>
        <taxon>Dikarya</taxon>
        <taxon>Ascomycota</taxon>
        <taxon>Pezizomycotina</taxon>
        <taxon>Dothideomycetes</taxon>
        <taxon>Dothideomycetidae</taxon>
        <taxon>Mycosphaerellales</taxon>
        <taxon>Teratosphaeriaceae</taxon>
        <taxon>Salinomyces</taxon>
    </lineage>
</organism>
<feature type="compositionally biased region" description="Basic and acidic residues" evidence="1">
    <location>
        <begin position="528"/>
        <end position="538"/>
    </location>
</feature>
<dbReference type="AlphaFoldDB" id="A0A4U0TP41"/>
<evidence type="ECO:0000256" key="1">
    <source>
        <dbReference type="SAM" id="MobiDB-lite"/>
    </source>
</evidence>
<feature type="compositionally biased region" description="Acidic residues" evidence="1">
    <location>
        <begin position="653"/>
        <end position="666"/>
    </location>
</feature>
<feature type="region of interest" description="Disordered" evidence="1">
    <location>
        <begin position="577"/>
        <end position="780"/>
    </location>
</feature>
<protein>
    <submittedName>
        <fullName evidence="2">Uncharacterized protein</fullName>
    </submittedName>
</protein>
<name>A0A4U0TP41_9PEZI</name>
<accession>A0A4U0TP41</accession>
<feature type="compositionally biased region" description="Acidic residues" evidence="1">
    <location>
        <begin position="511"/>
        <end position="523"/>
    </location>
</feature>
<comment type="caution">
    <text evidence="2">The sequence shown here is derived from an EMBL/GenBank/DDBJ whole genome shotgun (WGS) entry which is preliminary data.</text>
</comment>
<gene>
    <name evidence="2" type="ORF">B0A50_07072</name>
</gene>
<dbReference type="Proteomes" id="UP000308549">
    <property type="component" value="Unassembled WGS sequence"/>
</dbReference>
<feature type="region of interest" description="Disordered" evidence="1">
    <location>
        <begin position="220"/>
        <end position="286"/>
    </location>
</feature>
<feature type="compositionally biased region" description="Acidic residues" evidence="1">
    <location>
        <begin position="97"/>
        <end position="111"/>
    </location>
</feature>